<dbReference type="Pfam" id="PF20283">
    <property type="entry name" value="CTD7"/>
    <property type="match status" value="1"/>
</dbReference>
<dbReference type="Proteomes" id="UP000293568">
    <property type="component" value="Chromosome"/>
</dbReference>
<reference evidence="2 3" key="1">
    <citation type="submission" date="2019-01" db="EMBL/GenBank/DDBJ databases">
        <title>Genome sequencing of strain FW100M-2.</title>
        <authorList>
            <person name="Heo J."/>
            <person name="Kim S.-J."/>
            <person name="Kim J.-S."/>
            <person name="Hong S.-B."/>
            <person name="Kwon S.-W."/>
        </authorList>
    </citation>
    <scope>NUCLEOTIDE SEQUENCE [LARGE SCALE GENOMIC DNA]</scope>
    <source>
        <strain evidence="2 3">FW100M-2</strain>
    </source>
</reference>
<sequence length="399" mass="45540">MTTPFSAGGSAIGYLYQSRYALYLLLQKIDSKVSIEKLDDVAFEDGYSPAELLQLKHHLNTSASLTNACSDLWKTVRVWSEALKAQVSVARLTLVTTSTVPQDSIGYYLKDNLYREPMKARTMMLDVIASSTNQTNQAAYLAFSILTPEQQLSLVENIYILDQSPDIVDIAGKIKGLLALSVRRNLIDALYERLEGWWFHQVVVHLKGQSSGTITGADLSEKIHDIADQLRPDSLPIDYHGELPEDPKTYDGRQFVKQLQIISLSEKRIELALRDYYRAFMQRSRWISDQLVSISELERYERRLHEAWEEYFEILTEAGIEGLTSAELETKGKTLYDRLMQANHLSIRQGCTEPYVLKGSYHILADKVEVPIGWHPHFKQILEKFKGEQQDEKLAPTSY</sequence>
<evidence type="ECO:0000313" key="3">
    <source>
        <dbReference type="Proteomes" id="UP000293568"/>
    </source>
</evidence>
<gene>
    <name evidence="2" type="ORF">ET464_08060</name>
</gene>
<dbReference type="InterPro" id="IPR046913">
    <property type="entry name" value="ABC-3C_CTD7"/>
</dbReference>
<name>A0A4P6EXA3_9BACL</name>
<dbReference type="KEGG" id="pprt:ET464_08060"/>
<evidence type="ECO:0000313" key="2">
    <source>
        <dbReference type="EMBL" id="QAY66369.1"/>
    </source>
</evidence>
<evidence type="ECO:0000259" key="1">
    <source>
        <dbReference type="Pfam" id="PF20283"/>
    </source>
</evidence>
<protein>
    <recommendedName>
        <fullName evidence="1">ABC-three component systems C-terminal domain-containing protein</fullName>
    </recommendedName>
</protein>
<keyword evidence="3" id="KW-1185">Reference proteome</keyword>
<dbReference type="OrthoDB" id="2786695at2"/>
<dbReference type="RefSeq" id="WP_129439885.1">
    <property type="nucleotide sequence ID" value="NZ_CP035492.1"/>
</dbReference>
<organism evidence="2 3">
    <name type="scientific">Paenibacillus protaetiae</name>
    <dbReference type="NCBI Taxonomy" id="2509456"/>
    <lineage>
        <taxon>Bacteria</taxon>
        <taxon>Bacillati</taxon>
        <taxon>Bacillota</taxon>
        <taxon>Bacilli</taxon>
        <taxon>Bacillales</taxon>
        <taxon>Paenibacillaceae</taxon>
        <taxon>Paenibacillus</taxon>
    </lineage>
</organism>
<accession>A0A4P6EXA3</accession>
<feature type="domain" description="ABC-three component systems C-terminal" evidence="1">
    <location>
        <begin position="255"/>
        <end position="382"/>
    </location>
</feature>
<proteinExistence type="predicted"/>
<dbReference type="AlphaFoldDB" id="A0A4P6EXA3"/>
<dbReference type="EMBL" id="CP035492">
    <property type="protein sequence ID" value="QAY66369.1"/>
    <property type="molecule type" value="Genomic_DNA"/>
</dbReference>